<dbReference type="EMBL" id="CAJHIA010000009">
    <property type="protein sequence ID" value="CAD6443093.1"/>
    <property type="molecule type" value="Genomic_DNA"/>
</dbReference>
<name>A0A8H2VRV8_9HELO</name>
<feature type="region of interest" description="Disordered" evidence="1">
    <location>
        <begin position="84"/>
        <end position="180"/>
    </location>
</feature>
<keyword evidence="3" id="KW-1185">Reference proteome</keyword>
<feature type="compositionally biased region" description="Basic and acidic residues" evidence="1">
    <location>
        <begin position="783"/>
        <end position="794"/>
    </location>
</feature>
<organism evidence="2 3">
    <name type="scientific">Sclerotinia trifoliorum</name>
    <dbReference type="NCBI Taxonomy" id="28548"/>
    <lineage>
        <taxon>Eukaryota</taxon>
        <taxon>Fungi</taxon>
        <taxon>Dikarya</taxon>
        <taxon>Ascomycota</taxon>
        <taxon>Pezizomycotina</taxon>
        <taxon>Leotiomycetes</taxon>
        <taxon>Helotiales</taxon>
        <taxon>Sclerotiniaceae</taxon>
        <taxon>Sclerotinia</taxon>
    </lineage>
</organism>
<feature type="compositionally biased region" description="Basic and acidic residues" evidence="1">
    <location>
        <begin position="333"/>
        <end position="343"/>
    </location>
</feature>
<feature type="compositionally biased region" description="Basic and acidic residues" evidence="1">
    <location>
        <begin position="550"/>
        <end position="565"/>
    </location>
</feature>
<accession>A0A8H2VRV8</accession>
<feature type="compositionally biased region" description="Basic and acidic residues" evidence="1">
    <location>
        <begin position="215"/>
        <end position="226"/>
    </location>
</feature>
<feature type="region of interest" description="Disordered" evidence="1">
    <location>
        <begin position="644"/>
        <end position="721"/>
    </location>
</feature>
<gene>
    <name evidence="2" type="ORF">SCLTRI_LOCUS2885</name>
</gene>
<feature type="compositionally biased region" description="Basic residues" evidence="1">
    <location>
        <begin position="878"/>
        <end position="888"/>
    </location>
</feature>
<comment type="caution">
    <text evidence="2">The sequence shown here is derived from an EMBL/GenBank/DDBJ whole genome shotgun (WGS) entry which is preliminary data.</text>
</comment>
<feature type="region of interest" description="Disordered" evidence="1">
    <location>
        <begin position="545"/>
        <end position="565"/>
    </location>
</feature>
<feature type="compositionally biased region" description="Polar residues" evidence="1">
    <location>
        <begin position="610"/>
        <end position="622"/>
    </location>
</feature>
<feature type="compositionally biased region" description="Polar residues" evidence="1">
    <location>
        <begin position="94"/>
        <end position="110"/>
    </location>
</feature>
<protein>
    <submittedName>
        <fullName evidence="2">C1df8cde-8cd9-4b41-8d97-7e98bce6a90b</fullName>
    </submittedName>
</protein>
<evidence type="ECO:0000313" key="2">
    <source>
        <dbReference type="EMBL" id="CAD6443093.1"/>
    </source>
</evidence>
<feature type="compositionally biased region" description="Basic and acidic residues" evidence="1">
    <location>
        <begin position="8"/>
        <end position="19"/>
    </location>
</feature>
<feature type="region of interest" description="Disordered" evidence="1">
    <location>
        <begin position="1"/>
        <end position="57"/>
    </location>
</feature>
<evidence type="ECO:0000313" key="3">
    <source>
        <dbReference type="Proteomes" id="UP000624404"/>
    </source>
</evidence>
<feature type="compositionally biased region" description="Polar residues" evidence="1">
    <location>
        <begin position="687"/>
        <end position="696"/>
    </location>
</feature>
<sequence length="905" mass="98465">MSPPHASKSQEDKNKDKAPKGSSGGIGGKLASKVSKIFKGKTTTPEPKVPAKGKKASSFSKILVPSPLIPREISSKISKYQIIGRESGQRKTRGQITSTTKATVGNSQATPILATEPNVLKGQAPSNSAKAIQHSNNGQKILPPSAPKSRIGNALSPKKWDYNNSHQPGKSPGVLPKATEVFSRMEPTLWDKARDLQATDEGHQAGFANATSTGKDSHISRRERASSPRPLTAADLASLAADKAKFKDEELAAKRQYVNERPGGGWDHQDYEEVYPERKVVAAHTAVNDRPEDPETEEVSESHDASIDEEIPAVVPAAQPARASRPSLVAKGKKLDKGKGKAIDEDEKDQSSSSDVDFNHQVLAADDGAGYPVIASGSNARSELLFGPPGPIEKEVKKMPSGHKAVFGGTHHRDNVPVGTPQPSALNIVIRSEKRNPNDPNVVIARAKIIHQFTDKVDWNDKESVRKLNKWRGQIFERAFGSKLPRRWKYTVGEMNALCDILEAHLVTSEVGGLMTNVDWKLVTTQYNDRFEDVKQSAGEFYASTSCGDNGEKRSVPDDKLKESRQAPVRSLVGLRNQLYHFKDQRVIDLVKRAKGIKQEVEPGADVENKQTATPSKGSSSDSGRKIKKLILKIGDRRVILGGNRASGENYADNEDSPPTEQAKSDNPPRLRGGNGGLLDGHDTNNTDESVTGTDRQGSEFEFPASSPLRQVPDNASSTTHAAQAIVNTKQLYDHNETANNASPPSIVDQLVSTSKNKKRSREVDRNNGSDGDDEGSSSQKKARIDRSLPRDPRLPPVNAQGRHPLPNSPIPGLYPEPLKSNHKKRSRDDDQVDGGNSQRDESAKKLKVQNAQGASLFPESPNQPAWDVVNSLPRPRTAARNRAKTTKGVRTTARLPALDDNFQD</sequence>
<feature type="compositionally biased region" description="Low complexity" evidence="1">
    <location>
        <begin position="312"/>
        <end position="327"/>
    </location>
</feature>
<dbReference type="Proteomes" id="UP000624404">
    <property type="component" value="Unassembled WGS sequence"/>
</dbReference>
<feature type="region of interest" description="Disordered" evidence="1">
    <location>
        <begin position="284"/>
        <end position="355"/>
    </location>
</feature>
<feature type="region of interest" description="Disordered" evidence="1">
    <location>
        <begin position="736"/>
        <end position="905"/>
    </location>
</feature>
<dbReference type="OrthoDB" id="3552116at2759"/>
<dbReference type="AlphaFoldDB" id="A0A8H2VRV8"/>
<proteinExistence type="predicted"/>
<feature type="region of interest" description="Disordered" evidence="1">
    <location>
        <begin position="600"/>
        <end position="625"/>
    </location>
</feature>
<feature type="compositionally biased region" description="Polar residues" evidence="1">
    <location>
        <begin position="124"/>
        <end position="139"/>
    </location>
</feature>
<feature type="region of interest" description="Disordered" evidence="1">
    <location>
        <begin position="205"/>
        <end position="230"/>
    </location>
</feature>
<evidence type="ECO:0000256" key="1">
    <source>
        <dbReference type="SAM" id="MobiDB-lite"/>
    </source>
</evidence>
<reference evidence="2" key="1">
    <citation type="submission" date="2020-10" db="EMBL/GenBank/DDBJ databases">
        <authorList>
            <person name="Kusch S."/>
        </authorList>
    </citation>
    <scope>NUCLEOTIDE SEQUENCE</scope>
    <source>
        <strain evidence="2">SwB9</strain>
    </source>
</reference>